<dbReference type="GO" id="GO:0031464">
    <property type="term" value="C:Cul4A-RING E3 ubiquitin ligase complex"/>
    <property type="evidence" value="ECO:0007669"/>
    <property type="project" value="TreeGrafter"/>
</dbReference>
<evidence type="ECO:0000313" key="2">
    <source>
        <dbReference type="EMBL" id="EGB12074.1"/>
    </source>
</evidence>
<evidence type="ECO:0000313" key="3">
    <source>
        <dbReference type="Proteomes" id="UP000002729"/>
    </source>
</evidence>
<organism evidence="3">
    <name type="scientific">Aureococcus anophagefferens</name>
    <name type="common">Harmful bloom alga</name>
    <dbReference type="NCBI Taxonomy" id="44056"/>
    <lineage>
        <taxon>Eukaryota</taxon>
        <taxon>Sar</taxon>
        <taxon>Stramenopiles</taxon>
        <taxon>Ochrophyta</taxon>
        <taxon>Pelagophyceae</taxon>
        <taxon>Pelagomonadales</taxon>
        <taxon>Pelagomonadaceae</taxon>
        <taxon>Aureococcus</taxon>
    </lineage>
</organism>
<feature type="non-terminal residue" evidence="2">
    <location>
        <position position="89"/>
    </location>
</feature>
<name>F0XY88_AURAN</name>
<protein>
    <recommendedName>
        <fullName evidence="4">Sulfite exporter TauE/SafE family protein</fullName>
    </recommendedName>
</protein>
<dbReference type="Proteomes" id="UP000002729">
    <property type="component" value="Unassembled WGS sequence"/>
</dbReference>
<dbReference type="PANTHER" id="PTHR14255:SF3">
    <property type="entry name" value="SULFITE EXPORTER TAUE_SAFE FAMILY PROTEIN 5-RELATED"/>
    <property type="match status" value="1"/>
</dbReference>
<keyword evidence="1" id="KW-1133">Transmembrane helix</keyword>
<dbReference type="AlphaFoldDB" id="F0XY88"/>
<proteinExistence type="predicted"/>
<dbReference type="GeneID" id="20229375"/>
<dbReference type="KEGG" id="aaf:AURANDRAFT_9279"/>
<dbReference type="PANTHER" id="PTHR14255">
    <property type="entry name" value="CEREBLON"/>
    <property type="match status" value="1"/>
</dbReference>
<reference evidence="2 3" key="1">
    <citation type="journal article" date="2011" name="Proc. Natl. Acad. Sci. U.S.A.">
        <title>Niche of harmful alga Aureococcus anophagefferens revealed through ecogenomics.</title>
        <authorList>
            <person name="Gobler C.J."/>
            <person name="Berry D.L."/>
            <person name="Dyhrman S.T."/>
            <person name="Wilhelm S.W."/>
            <person name="Salamov A."/>
            <person name="Lobanov A.V."/>
            <person name="Zhang Y."/>
            <person name="Collier J.L."/>
            <person name="Wurch L.L."/>
            <person name="Kustka A.B."/>
            <person name="Dill B.D."/>
            <person name="Shah M."/>
            <person name="VerBerkmoes N.C."/>
            <person name="Kuo A."/>
            <person name="Terry A."/>
            <person name="Pangilinan J."/>
            <person name="Lindquist E.A."/>
            <person name="Lucas S."/>
            <person name="Paulsen I.T."/>
            <person name="Hattenrath-Lehmann T.K."/>
            <person name="Talmage S.C."/>
            <person name="Walker E.A."/>
            <person name="Koch F."/>
            <person name="Burson A.M."/>
            <person name="Marcoval M.A."/>
            <person name="Tang Y.Z."/>
            <person name="Lecleir G.R."/>
            <person name="Coyne K.J."/>
            <person name="Berg G.M."/>
            <person name="Bertrand E.M."/>
            <person name="Saito M.A."/>
            <person name="Gladyshev V.N."/>
            <person name="Grigoriev I.V."/>
        </authorList>
    </citation>
    <scope>NUCLEOTIDE SEQUENCE [LARGE SCALE GENOMIC DNA]</scope>
    <source>
        <strain evidence="3">CCMP 1984</strain>
    </source>
</reference>
<dbReference type="EMBL" id="GL833121">
    <property type="protein sequence ID" value="EGB12074.1"/>
    <property type="molecule type" value="Genomic_DNA"/>
</dbReference>
<dbReference type="GO" id="GO:0016567">
    <property type="term" value="P:protein ubiquitination"/>
    <property type="evidence" value="ECO:0007669"/>
    <property type="project" value="TreeGrafter"/>
</dbReference>
<dbReference type="InParanoid" id="F0XY88"/>
<feature type="non-terminal residue" evidence="2">
    <location>
        <position position="1"/>
    </location>
</feature>
<keyword evidence="3" id="KW-1185">Reference proteome</keyword>
<feature type="transmembrane region" description="Helical" evidence="1">
    <location>
        <begin position="38"/>
        <end position="66"/>
    </location>
</feature>
<keyword evidence="1" id="KW-0812">Transmembrane</keyword>
<accession>F0XY88</accession>
<evidence type="ECO:0000256" key="1">
    <source>
        <dbReference type="SAM" id="Phobius"/>
    </source>
</evidence>
<keyword evidence="1" id="KW-0472">Membrane</keyword>
<sequence length="89" mass="9836">ISGGSIANLYTYTQRYHPNPTLRRPLIDYDASLLFCPALLAGTMFGGLFSVMFPPWLVVICLVVLLGYSGKRTVKKGIAKWNAESAKQK</sequence>
<evidence type="ECO:0008006" key="4">
    <source>
        <dbReference type="Google" id="ProtNLM"/>
    </source>
</evidence>
<dbReference type="RefSeq" id="XP_009032901.1">
    <property type="nucleotide sequence ID" value="XM_009034653.1"/>
</dbReference>
<dbReference type="OrthoDB" id="434519at2759"/>
<gene>
    <name evidence="2" type="ORF">AURANDRAFT_9279</name>
</gene>